<dbReference type="AlphaFoldDB" id="A0A1H3L5R9"/>
<feature type="compositionally biased region" description="Low complexity" evidence="1">
    <location>
        <begin position="511"/>
        <end position="567"/>
    </location>
</feature>
<proteinExistence type="predicted"/>
<dbReference type="Gene3D" id="3.90.176.10">
    <property type="entry name" value="Toxin ADP-ribosyltransferase, Chain A, domain 1"/>
    <property type="match status" value="1"/>
</dbReference>
<feature type="region of interest" description="Disordered" evidence="1">
    <location>
        <begin position="508"/>
        <end position="567"/>
    </location>
</feature>
<reference evidence="3" key="1">
    <citation type="submission" date="2016-10" db="EMBL/GenBank/DDBJ databases">
        <authorList>
            <person name="Varghese N."/>
            <person name="Submissions S."/>
        </authorList>
    </citation>
    <scope>NUCLEOTIDE SEQUENCE [LARGE SCALE GENOMIC DNA]</scope>
    <source>
        <strain evidence="3">CGMCC 4.3530</strain>
    </source>
</reference>
<accession>A0A1H3L5R9</accession>
<dbReference type="STRING" id="418495.SAMN05216215_103025"/>
<dbReference type="Proteomes" id="UP000199529">
    <property type="component" value="Unassembled WGS sequence"/>
</dbReference>
<dbReference type="EMBL" id="FNOK01000030">
    <property type="protein sequence ID" value="SDY59877.1"/>
    <property type="molecule type" value="Genomic_DNA"/>
</dbReference>
<gene>
    <name evidence="2" type="ORF">SAMN05216215_103025</name>
</gene>
<dbReference type="OrthoDB" id="3320501at2"/>
<organism evidence="2 3">
    <name type="scientific">Saccharopolyspora shandongensis</name>
    <dbReference type="NCBI Taxonomy" id="418495"/>
    <lineage>
        <taxon>Bacteria</taxon>
        <taxon>Bacillati</taxon>
        <taxon>Actinomycetota</taxon>
        <taxon>Actinomycetes</taxon>
        <taxon>Pseudonocardiales</taxon>
        <taxon>Pseudonocardiaceae</taxon>
        <taxon>Saccharopolyspora</taxon>
    </lineage>
</organism>
<protein>
    <submittedName>
        <fullName evidence="2">Uncharacterized protein</fullName>
    </submittedName>
</protein>
<sequence>MAIATLGRPAGDGAGLVRHTIGNALVVYPAGNMTKAARNLAMTVAPDTENDLVVIDLPASSPISMWESVARALPRSRRGVRLVIGARSRETTALAGHWLAERLKRTVLVPDGLVVQGAGGSLFVHSGQGSGWVRCSPGRPPKWEAKRFPRPAWDGAVVPENFPTSARGLAEQLPGGVWIRPIGDDPQLRANRARLIETMPCQPEYLTVVLGSPGGVPLGQDDIALVWRVLPESVRRRVRFVQYGPMSVPRGVLGQVIADAAGQEVVFYAGMPVGPAVAPEIFTVRTDGSPGWHTYARELAYRPRAAADAPVGAPTVLSHRVPVLGGREVSPGVYWLSVDAVVEVVQAGLLVRPPAETAGLDAIRSIPAVPDAHVLMFDAESQDDLSRMEYLAGELAQRLSNSVRHLSQVIGARSLLAETQVRPALPRAASGVADTKPSSERFAEAATEKMPVPVEPAPAAAEMTAVIRPVAGPAVRPSAEESPSHQQDVRLAAEPVVVTGPAVPDSLAPVELPAPSALPADESASPAEAPAPVDAPLPTFASAPAAPNEPLPAADTAEPAEEPVAAQEVPEPLPAVARLQPVPTPDATGSLPERGIEDERAWLRRTLNAEFGTMSNSVARVLSEHPGFQGALTRSSADVLTDAVAVQLYLTARGKAVDDALRTAEVGPHVPLARCVVSGLSRLPTHRGPAVFTATPTPGQWELFRSHKLVTEWGFLHALTEPPAGGEDTADVLVWSMTGRRTRLLETDGGVAERVLFVPGSSFKVLELAEPEQDGARGRILLRELAAAEIDADGRVDPNRISLDELALNSLRRQLEQWAGGGSQVQVDAAAADRFGALPGLA</sequence>
<keyword evidence="3" id="KW-1185">Reference proteome</keyword>
<evidence type="ECO:0000313" key="3">
    <source>
        <dbReference type="Proteomes" id="UP000199529"/>
    </source>
</evidence>
<evidence type="ECO:0000256" key="1">
    <source>
        <dbReference type="SAM" id="MobiDB-lite"/>
    </source>
</evidence>
<evidence type="ECO:0000313" key="2">
    <source>
        <dbReference type="EMBL" id="SDY59877.1"/>
    </source>
</evidence>
<dbReference type="RefSeq" id="WP_093270815.1">
    <property type="nucleotide sequence ID" value="NZ_FNOK01000030.1"/>
</dbReference>
<name>A0A1H3L5R9_9PSEU</name>